<evidence type="ECO:0000313" key="2">
    <source>
        <dbReference type="Proteomes" id="UP001152130"/>
    </source>
</evidence>
<reference evidence="1" key="1">
    <citation type="submission" date="2022-10" db="EMBL/GenBank/DDBJ databases">
        <title>Fusarium specimens isolated from Avocado Roots.</title>
        <authorList>
            <person name="Stajich J."/>
            <person name="Roper C."/>
            <person name="Heimlech-Rivalta G."/>
        </authorList>
    </citation>
    <scope>NUCLEOTIDE SEQUENCE</scope>
    <source>
        <strain evidence="1">CF00143</strain>
    </source>
</reference>
<organism evidence="1 2">
    <name type="scientific">Fusarium irregulare</name>
    <dbReference type="NCBI Taxonomy" id="2494466"/>
    <lineage>
        <taxon>Eukaryota</taxon>
        <taxon>Fungi</taxon>
        <taxon>Dikarya</taxon>
        <taxon>Ascomycota</taxon>
        <taxon>Pezizomycotina</taxon>
        <taxon>Sordariomycetes</taxon>
        <taxon>Hypocreomycetidae</taxon>
        <taxon>Hypocreales</taxon>
        <taxon>Nectriaceae</taxon>
        <taxon>Fusarium</taxon>
        <taxon>Fusarium incarnatum-equiseti species complex</taxon>
    </lineage>
</organism>
<dbReference type="Proteomes" id="UP001152130">
    <property type="component" value="Unassembled WGS sequence"/>
</dbReference>
<proteinExistence type="predicted"/>
<name>A0A9W8UDM3_9HYPO</name>
<evidence type="ECO:0000313" key="1">
    <source>
        <dbReference type="EMBL" id="KAJ4019694.1"/>
    </source>
</evidence>
<dbReference type="EMBL" id="JAPDHF010000004">
    <property type="protein sequence ID" value="KAJ4019694.1"/>
    <property type="molecule type" value="Genomic_DNA"/>
</dbReference>
<keyword evidence="2" id="KW-1185">Reference proteome</keyword>
<accession>A0A9W8UDM3</accession>
<dbReference type="AlphaFoldDB" id="A0A9W8UDM3"/>
<protein>
    <submittedName>
        <fullName evidence="1">Uncharacterized protein</fullName>
    </submittedName>
</protein>
<gene>
    <name evidence="1" type="ORF">NW766_003452</name>
</gene>
<comment type="caution">
    <text evidence="1">The sequence shown here is derived from an EMBL/GenBank/DDBJ whole genome shotgun (WGS) entry which is preliminary data.</text>
</comment>
<sequence>MDPFQKLPVEITLSIMEDIYSHTTIWQLIQASPTMLGRYLANKPALLRIFIKKLIHTGNNDDLLQDAMGILGFDATKTDDQAMSLHFDRYLAKELPNPLDVPESERDHATITNLHRLFSRLGLFIEDYMGKATAPDPVMEYLRHPPEITYTNTKKRVDLDDLSPLERYRLFRAFLKYEMLCKICDPRLFGLMDAGQWNKKSRLSWLHMDSRLYESVHCVNEYIKASFGGLFARLAWAQKRHPTDSFEYSKTRGLLYPDNVTVSPICYFRDLLRRTSDYELERWTNCRGLDILTHLLTHMGKGPYDNPTLLHWFCSIAEEYYAYDYGEHVWGDFLYREWQLLSNESEPRGGLSLLLLSRVSGDENPEDRAEDAASFADVSFTHFGHDEMRLYRQRAWMFCDSAKFYPPIDLHFPARKVLDGYMEEAHRQTMEFGRDERDRRRSVDWQDYFTGRTFGKPPPSFGRVLVRQTFPKNDVGYIPPFFNSSAQGELSTFWRFPRWLYS</sequence>
<dbReference type="OrthoDB" id="5099332at2759"/>